<dbReference type="Proteomes" id="UP000283458">
    <property type="component" value="Unassembled WGS sequence"/>
</dbReference>
<dbReference type="EMBL" id="QYUL01000001">
    <property type="protein sequence ID" value="RJF83888.1"/>
    <property type="molecule type" value="Genomic_DNA"/>
</dbReference>
<name>A0A418W1P1_9PROT</name>
<dbReference type="OrthoDB" id="7307935at2"/>
<dbReference type="RefSeq" id="WP_119829529.1">
    <property type="nucleotide sequence ID" value="NZ_QYUL01000001.1"/>
</dbReference>
<comment type="caution">
    <text evidence="1">The sequence shown here is derived from an EMBL/GenBank/DDBJ whole genome shotgun (WGS) entry which is preliminary data.</text>
</comment>
<organism evidence="1 2">
    <name type="scientific">Azospirillum cavernae</name>
    <dbReference type="NCBI Taxonomy" id="2320860"/>
    <lineage>
        <taxon>Bacteria</taxon>
        <taxon>Pseudomonadati</taxon>
        <taxon>Pseudomonadota</taxon>
        <taxon>Alphaproteobacteria</taxon>
        <taxon>Rhodospirillales</taxon>
        <taxon>Azospirillaceae</taxon>
        <taxon>Azospirillum</taxon>
    </lineage>
</organism>
<protein>
    <submittedName>
        <fullName evidence="1">Uncharacterized protein</fullName>
    </submittedName>
</protein>
<evidence type="ECO:0000313" key="1">
    <source>
        <dbReference type="EMBL" id="RJF83888.1"/>
    </source>
</evidence>
<accession>A0A418W1P1</accession>
<proteinExistence type="predicted"/>
<dbReference type="AlphaFoldDB" id="A0A418W1P1"/>
<gene>
    <name evidence="1" type="ORF">D3877_04500</name>
</gene>
<reference evidence="1 2" key="1">
    <citation type="submission" date="2018-09" db="EMBL/GenBank/DDBJ databases">
        <authorList>
            <person name="Zhu H."/>
        </authorList>
    </citation>
    <scope>NUCLEOTIDE SEQUENCE [LARGE SCALE GENOMIC DNA]</scope>
    <source>
        <strain evidence="1 2">K2W22B-5</strain>
    </source>
</reference>
<sequence>MSTNAPLYERDPRTHDEIMLAARQMRADYMRELFGKLRTALFGGHAAANHGPAKHGPTLAPHAH</sequence>
<evidence type="ECO:0000313" key="2">
    <source>
        <dbReference type="Proteomes" id="UP000283458"/>
    </source>
</evidence>
<keyword evidence="2" id="KW-1185">Reference proteome</keyword>
<dbReference type="NCBIfam" id="NF046098">
    <property type="entry name" value="RSP_7527_fam"/>
    <property type="match status" value="1"/>
</dbReference>
<dbReference type="InterPro" id="IPR058227">
    <property type="entry name" value="RSP_7527-like"/>
</dbReference>